<proteinExistence type="predicted"/>
<evidence type="ECO:0000313" key="2">
    <source>
        <dbReference type="WBParaSite" id="L893_g24388.t1"/>
    </source>
</evidence>
<dbReference type="Proteomes" id="UP000095287">
    <property type="component" value="Unplaced"/>
</dbReference>
<dbReference type="AlphaFoldDB" id="A0A1I7ZA96"/>
<evidence type="ECO:0000313" key="1">
    <source>
        <dbReference type="Proteomes" id="UP000095287"/>
    </source>
</evidence>
<dbReference type="WBParaSite" id="L893_g24388.t1">
    <property type="protein sequence ID" value="L893_g24388.t1"/>
    <property type="gene ID" value="L893_g24388"/>
</dbReference>
<accession>A0A1I7ZA96</accession>
<sequence>MATTYTVNVPGLFCKKSFNEDRVFVKAPIFKDPLGEECGLKNVAHLSVIADRLFFEESSRGNVFGRFVRRLFFSGDDALTEGTSIKEVRGLVERCQDVPIRELVVRRFPSTAIPRSPFAVIPVFTTFFNTVVLHYQNTDSFQEFLLALVDEEKLETLRLERPEENKIANHCKLETSRTLEVVGALPFYLMKSFGSTGEAHHEDSAPFAWRRFLMSHTDSTERILEVTVFTSNTEATETLSDEEFLEKANFSRIRFHFNRGNAMYWRTLYTTPITEKAPVPEPQGTQLQKGWTEDERLLVLGPCPATLPPQRQIAFVFSLYARHVLLLTSIYLFAESPLRTVKMALPIPKSGYSRFMKEGAQVSSMGKAKEVSLLVYSSTSKARTKPF</sequence>
<keyword evidence="1" id="KW-1185">Reference proteome</keyword>
<name>A0A1I7ZA96_9BILA</name>
<reference evidence="2" key="1">
    <citation type="submission" date="2016-11" db="UniProtKB">
        <authorList>
            <consortium name="WormBaseParasite"/>
        </authorList>
    </citation>
    <scope>IDENTIFICATION</scope>
</reference>
<protein>
    <submittedName>
        <fullName evidence="2">Uncharacterized protein</fullName>
    </submittedName>
</protein>
<organism evidence="1 2">
    <name type="scientific">Steinernema glaseri</name>
    <dbReference type="NCBI Taxonomy" id="37863"/>
    <lineage>
        <taxon>Eukaryota</taxon>
        <taxon>Metazoa</taxon>
        <taxon>Ecdysozoa</taxon>
        <taxon>Nematoda</taxon>
        <taxon>Chromadorea</taxon>
        <taxon>Rhabditida</taxon>
        <taxon>Tylenchina</taxon>
        <taxon>Panagrolaimomorpha</taxon>
        <taxon>Strongyloidoidea</taxon>
        <taxon>Steinernematidae</taxon>
        <taxon>Steinernema</taxon>
    </lineage>
</organism>